<reference evidence="1" key="1">
    <citation type="submission" date="2020-06" db="EMBL/GenBank/DDBJ databases">
        <title>WGS assembly of Ceratodon purpureus strain R40.</title>
        <authorList>
            <person name="Carey S.B."/>
            <person name="Jenkins J."/>
            <person name="Shu S."/>
            <person name="Lovell J.T."/>
            <person name="Sreedasyam A."/>
            <person name="Maumus F."/>
            <person name="Tiley G.P."/>
            <person name="Fernandez-Pozo N."/>
            <person name="Barry K."/>
            <person name="Chen C."/>
            <person name="Wang M."/>
            <person name="Lipzen A."/>
            <person name="Daum C."/>
            <person name="Saski C.A."/>
            <person name="Payton A.C."/>
            <person name="Mcbreen J.C."/>
            <person name="Conrad R.E."/>
            <person name="Kollar L.M."/>
            <person name="Olsson S."/>
            <person name="Huttunen S."/>
            <person name="Landis J.B."/>
            <person name="Wickett N.J."/>
            <person name="Johnson M.G."/>
            <person name="Rensing S.A."/>
            <person name="Grimwood J."/>
            <person name="Schmutz J."/>
            <person name="Mcdaniel S.F."/>
        </authorList>
    </citation>
    <scope>NUCLEOTIDE SEQUENCE</scope>
    <source>
        <strain evidence="1">R40</strain>
    </source>
</reference>
<evidence type="ECO:0000313" key="2">
    <source>
        <dbReference type="Proteomes" id="UP000822688"/>
    </source>
</evidence>
<dbReference type="AlphaFoldDB" id="A0A8T0IJ11"/>
<name>A0A8T0IJ11_CERPU</name>
<dbReference type="EMBL" id="CM026423">
    <property type="protein sequence ID" value="KAG0582538.1"/>
    <property type="molecule type" value="Genomic_DNA"/>
</dbReference>
<organism evidence="1 2">
    <name type="scientific">Ceratodon purpureus</name>
    <name type="common">Fire moss</name>
    <name type="synonym">Dicranum purpureum</name>
    <dbReference type="NCBI Taxonomy" id="3225"/>
    <lineage>
        <taxon>Eukaryota</taxon>
        <taxon>Viridiplantae</taxon>
        <taxon>Streptophyta</taxon>
        <taxon>Embryophyta</taxon>
        <taxon>Bryophyta</taxon>
        <taxon>Bryophytina</taxon>
        <taxon>Bryopsida</taxon>
        <taxon>Dicranidae</taxon>
        <taxon>Pseudoditrichales</taxon>
        <taxon>Ditrichaceae</taxon>
        <taxon>Ceratodon</taxon>
    </lineage>
</organism>
<keyword evidence="2" id="KW-1185">Reference proteome</keyword>
<proteinExistence type="predicted"/>
<evidence type="ECO:0000313" key="1">
    <source>
        <dbReference type="EMBL" id="KAG0582538.1"/>
    </source>
</evidence>
<accession>A0A8T0IJ11</accession>
<dbReference type="Proteomes" id="UP000822688">
    <property type="component" value="Chromosome 3"/>
</dbReference>
<gene>
    <name evidence="1" type="ORF">KC19_3G067400</name>
</gene>
<protein>
    <submittedName>
        <fullName evidence="1">Uncharacterized protein</fullName>
    </submittedName>
</protein>
<comment type="caution">
    <text evidence="1">The sequence shown here is derived from an EMBL/GenBank/DDBJ whole genome shotgun (WGS) entry which is preliminary data.</text>
</comment>
<sequence length="151" mass="18215">MEVFQASRDRATFQYRPEYNDEYQQWKRIPAIFCTPKRNIEFSKDKFIDTTMYTTHFADLSKAREPGTKFVPKHHFQTYDIAATDPKLRALIKDDSYHRWGENEAGRSPKAHWVWRNLRRETFGGHTRLYKGPAVKPHPPNWKDRFVRERR</sequence>